<evidence type="ECO:0000313" key="3">
    <source>
        <dbReference type="Proteomes" id="UP000238823"/>
    </source>
</evidence>
<reference evidence="2 3" key="1">
    <citation type="submission" date="2018-03" db="EMBL/GenBank/DDBJ databases">
        <title>Draft Genome Sequences of the Obligatory Marine Myxobacteria Enhygromyxa salina SWB007.</title>
        <authorList>
            <person name="Poehlein A."/>
            <person name="Moghaddam J.A."/>
            <person name="Harms H."/>
            <person name="Alanjari M."/>
            <person name="Koenig G.M."/>
            <person name="Daniel R."/>
            <person name="Schaeberle T.F."/>
        </authorList>
    </citation>
    <scope>NUCLEOTIDE SEQUENCE [LARGE SCALE GENOMIC DNA]</scope>
    <source>
        <strain evidence="2 3">SWB007</strain>
    </source>
</reference>
<dbReference type="OrthoDB" id="5494324at2"/>
<sequence>MNRDLDDIRKLDAPLIVFAGPALSHTAGLPSRPQLVAALLDEAKDYLSVRQHEELQALAAGPELADVFSELERALTSATFGGVVERLLDDEDKPVPALARALARLGPRLRGVITPNLDLLLERAFEGQLVVHPKPVADLASRKGWLLKIHGTLHDRASWVLTTEQRGQVMYRDPLHRELFRSLFMAHPILFVGVALDDPILTELTEQIRALAQGQPPSHWALVEASSAGPINRRKFAAAGIRLIAYDNDDGTHLGCVRMLEELGGDEPAVSNALPPPIAAPAPAPPAVTPTPSAGAIKPVLFLAANPAGTDPLRVDRELRVIRDALERSRHRGSFEFEIRTAATVHDLRRALLDKDYGIVHISGHGEQAGLLLEDEQGQCVEVPKQALARLFARHAAKGSLRCVLLNACWSLSIGESPSMSVPFTIAMDGPISDVAAIEFSRGFYDALGAGMDIAEAHEEGMTCVDLVAPGAKFDCQLLREA</sequence>
<gene>
    <name evidence="2" type="ORF">ENSA7_25050</name>
</gene>
<dbReference type="Pfam" id="PF13289">
    <property type="entry name" value="SIR2_2"/>
    <property type="match status" value="1"/>
</dbReference>
<dbReference type="EMBL" id="PVNL01000049">
    <property type="protein sequence ID" value="PRQ07833.1"/>
    <property type="molecule type" value="Genomic_DNA"/>
</dbReference>
<accession>A0A2S9YRV8</accession>
<evidence type="ECO:0000313" key="2">
    <source>
        <dbReference type="EMBL" id="PRQ07833.1"/>
    </source>
</evidence>
<proteinExistence type="predicted"/>
<dbReference type="InterPro" id="IPR024983">
    <property type="entry name" value="CHAT_dom"/>
</dbReference>
<organism evidence="2 3">
    <name type="scientific">Enhygromyxa salina</name>
    <dbReference type="NCBI Taxonomy" id="215803"/>
    <lineage>
        <taxon>Bacteria</taxon>
        <taxon>Pseudomonadati</taxon>
        <taxon>Myxococcota</taxon>
        <taxon>Polyangia</taxon>
        <taxon>Nannocystales</taxon>
        <taxon>Nannocystaceae</taxon>
        <taxon>Enhygromyxa</taxon>
    </lineage>
</organism>
<protein>
    <submittedName>
        <fullName evidence="2">CHAT domain protein</fullName>
    </submittedName>
</protein>
<dbReference type="AlphaFoldDB" id="A0A2S9YRV8"/>
<dbReference type="Proteomes" id="UP000238823">
    <property type="component" value="Unassembled WGS sequence"/>
</dbReference>
<comment type="caution">
    <text evidence="2">The sequence shown here is derived from an EMBL/GenBank/DDBJ whole genome shotgun (WGS) entry which is preliminary data.</text>
</comment>
<feature type="domain" description="CHAT" evidence="1">
    <location>
        <begin position="315"/>
        <end position="457"/>
    </location>
</feature>
<evidence type="ECO:0000259" key="1">
    <source>
        <dbReference type="Pfam" id="PF12770"/>
    </source>
</evidence>
<dbReference type="Pfam" id="PF12770">
    <property type="entry name" value="CHAT"/>
    <property type="match status" value="1"/>
</dbReference>
<dbReference type="RefSeq" id="WP_106089530.1">
    <property type="nucleotide sequence ID" value="NZ_PVNL01000049.1"/>
</dbReference>
<name>A0A2S9YRV8_9BACT</name>